<feature type="non-terminal residue" evidence="1">
    <location>
        <position position="66"/>
    </location>
</feature>
<gene>
    <name evidence="1" type="ORF">BLA29_005215</name>
</gene>
<evidence type="ECO:0000313" key="1">
    <source>
        <dbReference type="EMBL" id="OTF75828.1"/>
    </source>
</evidence>
<dbReference type="EMBL" id="MUJZ01040149">
    <property type="protein sequence ID" value="OTF75828.1"/>
    <property type="molecule type" value="Genomic_DNA"/>
</dbReference>
<keyword evidence="2" id="KW-1185">Reference proteome</keyword>
<evidence type="ECO:0000313" key="2">
    <source>
        <dbReference type="Proteomes" id="UP000194236"/>
    </source>
</evidence>
<sequence>MPGHTVHLVAHRDPHRKYQEPAYWEDQSNRAHIDIMIHVTVNRNHLYIISWKGPVDGRHSSIIYAC</sequence>
<dbReference type="AlphaFoldDB" id="A0A1Y3B7B0"/>
<comment type="caution">
    <text evidence="1">The sequence shown here is derived from an EMBL/GenBank/DDBJ whole genome shotgun (WGS) entry which is preliminary data.</text>
</comment>
<reference evidence="1 2" key="1">
    <citation type="submission" date="2017-03" db="EMBL/GenBank/DDBJ databases">
        <title>Genome Survey of Euroglyphus maynei.</title>
        <authorList>
            <person name="Arlian L.G."/>
            <person name="Morgan M.S."/>
            <person name="Rider S.D."/>
        </authorList>
    </citation>
    <scope>NUCLEOTIDE SEQUENCE [LARGE SCALE GENOMIC DNA]</scope>
    <source>
        <strain evidence="1">Arlian Lab</strain>
        <tissue evidence="1">Whole body</tissue>
    </source>
</reference>
<dbReference type="Proteomes" id="UP000194236">
    <property type="component" value="Unassembled WGS sequence"/>
</dbReference>
<name>A0A1Y3B7B0_EURMA</name>
<organism evidence="1 2">
    <name type="scientific">Euroglyphus maynei</name>
    <name type="common">Mayne's house dust mite</name>
    <dbReference type="NCBI Taxonomy" id="6958"/>
    <lineage>
        <taxon>Eukaryota</taxon>
        <taxon>Metazoa</taxon>
        <taxon>Ecdysozoa</taxon>
        <taxon>Arthropoda</taxon>
        <taxon>Chelicerata</taxon>
        <taxon>Arachnida</taxon>
        <taxon>Acari</taxon>
        <taxon>Acariformes</taxon>
        <taxon>Sarcoptiformes</taxon>
        <taxon>Astigmata</taxon>
        <taxon>Psoroptidia</taxon>
        <taxon>Analgoidea</taxon>
        <taxon>Pyroglyphidae</taxon>
        <taxon>Pyroglyphinae</taxon>
        <taxon>Euroglyphus</taxon>
    </lineage>
</organism>
<proteinExistence type="predicted"/>
<accession>A0A1Y3B7B0</accession>
<protein>
    <submittedName>
        <fullName evidence="1">Uncharacterized protein</fullName>
    </submittedName>
</protein>